<comment type="caution">
    <text evidence="1">The sequence shown here is derived from an EMBL/GenBank/DDBJ whole genome shotgun (WGS) entry which is preliminary data.</text>
</comment>
<keyword evidence="2" id="KW-1185">Reference proteome</keyword>
<name>A0ABV9RXR2_9PSEU</name>
<gene>
    <name evidence="1" type="ORF">ACFPCV_11595</name>
</gene>
<evidence type="ECO:0000313" key="2">
    <source>
        <dbReference type="Proteomes" id="UP001595859"/>
    </source>
</evidence>
<dbReference type="Proteomes" id="UP001595859">
    <property type="component" value="Unassembled WGS sequence"/>
</dbReference>
<reference evidence="2" key="1">
    <citation type="journal article" date="2019" name="Int. J. Syst. Evol. Microbiol.">
        <title>The Global Catalogue of Microorganisms (GCM) 10K type strain sequencing project: providing services to taxonomists for standard genome sequencing and annotation.</title>
        <authorList>
            <consortium name="The Broad Institute Genomics Platform"/>
            <consortium name="The Broad Institute Genome Sequencing Center for Infectious Disease"/>
            <person name="Wu L."/>
            <person name="Ma J."/>
        </authorList>
    </citation>
    <scope>NUCLEOTIDE SEQUENCE [LARGE SCALE GENOMIC DNA]</scope>
    <source>
        <strain evidence="2">ZS-22-S1</strain>
    </source>
</reference>
<organism evidence="1 2">
    <name type="scientific">Actinophytocola glycyrrhizae</name>
    <dbReference type="NCBI Taxonomy" id="2044873"/>
    <lineage>
        <taxon>Bacteria</taxon>
        <taxon>Bacillati</taxon>
        <taxon>Actinomycetota</taxon>
        <taxon>Actinomycetes</taxon>
        <taxon>Pseudonocardiales</taxon>
        <taxon>Pseudonocardiaceae</taxon>
    </lineage>
</organism>
<dbReference type="RefSeq" id="WP_378056095.1">
    <property type="nucleotide sequence ID" value="NZ_JBHSIS010000006.1"/>
</dbReference>
<accession>A0ABV9RXR2</accession>
<protein>
    <submittedName>
        <fullName evidence="1">Uncharacterized protein</fullName>
    </submittedName>
</protein>
<sequence>MRLAHQLLLDLDAGRQSHVIGQLSQGATHDPQLFLVSVTSAKLAPP</sequence>
<proteinExistence type="predicted"/>
<evidence type="ECO:0000313" key="1">
    <source>
        <dbReference type="EMBL" id="MFC4854145.1"/>
    </source>
</evidence>
<dbReference type="EMBL" id="JBHSIS010000006">
    <property type="protein sequence ID" value="MFC4854145.1"/>
    <property type="molecule type" value="Genomic_DNA"/>
</dbReference>